<comment type="caution">
    <text evidence="1">The sequence shown here is derived from an EMBL/GenBank/DDBJ whole genome shotgun (WGS) entry which is preliminary data.</text>
</comment>
<organism evidence="1 2">
    <name type="scientific">Danaus chrysippus</name>
    <name type="common">African queen</name>
    <dbReference type="NCBI Taxonomy" id="151541"/>
    <lineage>
        <taxon>Eukaryota</taxon>
        <taxon>Metazoa</taxon>
        <taxon>Ecdysozoa</taxon>
        <taxon>Arthropoda</taxon>
        <taxon>Hexapoda</taxon>
        <taxon>Insecta</taxon>
        <taxon>Pterygota</taxon>
        <taxon>Neoptera</taxon>
        <taxon>Endopterygota</taxon>
        <taxon>Lepidoptera</taxon>
        <taxon>Glossata</taxon>
        <taxon>Ditrysia</taxon>
        <taxon>Papilionoidea</taxon>
        <taxon>Nymphalidae</taxon>
        <taxon>Danainae</taxon>
        <taxon>Danaini</taxon>
        <taxon>Danaina</taxon>
        <taxon>Danaus</taxon>
        <taxon>Anosia</taxon>
    </lineage>
</organism>
<name>A0A8J2QRG3_9NEOP</name>
<dbReference type="AlphaFoldDB" id="A0A8J2QRG3"/>
<gene>
    <name evidence="1" type="ORF">DCHRY22_LOCUS7773</name>
</gene>
<reference evidence="1" key="1">
    <citation type="submission" date="2021-09" db="EMBL/GenBank/DDBJ databases">
        <authorList>
            <person name="Martin H S."/>
        </authorList>
    </citation>
    <scope>NUCLEOTIDE SEQUENCE</scope>
</reference>
<keyword evidence="2" id="KW-1185">Reference proteome</keyword>
<evidence type="ECO:0000313" key="1">
    <source>
        <dbReference type="EMBL" id="CAG9567523.1"/>
    </source>
</evidence>
<sequence>MRTAPPGGSSAALAHAISSCLSDWLGSVALAPPRRCVWCVYKLWARTQAQPIPYQFGLTSNGPRSYRPGARGNVALKDNVSDAISV</sequence>
<evidence type="ECO:0000313" key="2">
    <source>
        <dbReference type="Proteomes" id="UP000789524"/>
    </source>
</evidence>
<dbReference type="Proteomes" id="UP000789524">
    <property type="component" value="Unassembled WGS sequence"/>
</dbReference>
<accession>A0A8J2QRG3</accession>
<protein>
    <submittedName>
        <fullName evidence="1">(African queen) hypothetical protein</fullName>
    </submittedName>
</protein>
<proteinExistence type="predicted"/>
<dbReference type="PROSITE" id="PS51257">
    <property type="entry name" value="PROKAR_LIPOPROTEIN"/>
    <property type="match status" value="1"/>
</dbReference>
<dbReference type="EMBL" id="CAKASE010000058">
    <property type="protein sequence ID" value="CAG9567523.1"/>
    <property type="molecule type" value="Genomic_DNA"/>
</dbReference>